<proteinExistence type="predicted"/>
<dbReference type="AlphaFoldDB" id="A0A6P1M8S8"/>
<dbReference type="Proteomes" id="UP000464954">
    <property type="component" value="Chromosome"/>
</dbReference>
<dbReference type="EMBL" id="CP047593">
    <property type="protein sequence ID" value="QHI70291.1"/>
    <property type="molecule type" value="Genomic_DNA"/>
</dbReference>
<feature type="region of interest" description="Disordered" evidence="1">
    <location>
        <begin position="130"/>
        <end position="192"/>
    </location>
</feature>
<reference evidence="2 3" key="1">
    <citation type="submission" date="2020-01" db="EMBL/GenBank/DDBJ databases">
        <title>Ponticoccus aerotolerans gen. nov., sp. nov., an anaerobic bacterium and proposal of Ponticoccusceae fam. nov., Ponticoccusles ord. nov. and Ponticoccuse classis nov. in the phylum Kiritimatiellaeota.</title>
        <authorList>
            <person name="Zhou L.Y."/>
            <person name="Du Z.J."/>
        </authorList>
    </citation>
    <scope>NUCLEOTIDE SEQUENCE [LARGE SCALE GENOMIC DNA]</scope>
    <source>
        <strain evidence="2 3">S-5007</strain>
    </source>
</reference>
<sequence length="192" mass="19772">MLKKRSAVRLLLAVGLLTISSVRAELGLQSILSSDGVTAVGKTVKSAVESIYSSVNNPSEIKSQIVDILNEAVATGDEGAIRYTIVAVMMAGGKENLDLSKSAVDDSDAFKNFPEVTAFTVSAAESMLSGSSEAEKTTKSDESSGGQNLTGSSEEEGGGVPVEELGGGDGLSLFDDGSDADIKDKDRPATPH</sequence>
<evidence type="ECO:0000313" key="2">
    <source>
        <dbReference type="EMBL" id="QHI70291.1"/>
    </source>
</evidence>
<evidence type="ECO:0000313" key="3">
    <source>
        <dbReference type="Proteomes" id="UP000464954"/>
    </source>
</evidence>
<name>A0A6P1M8S8_9BACT</name>
<evidence type="ECO:0000256" key="1">
    <source>
        <dbReference type="SAM" id="MobiDB-lite"/>
    </source>
</evidence>
<feature type="compositionally biased region" description="Basic and acidic residues" evidence="1">
    <location>
        <begin position="133"/>
        <end position="142"/>
    </location>
</feature>
<feature type="compositionally biased region" description="Basic and acidic residues" evidence="1">
    <location>
        <begin position="180"/>
        <end position="192"/>
    </location>
</feature>
<accession>A0A6P1M8S8</accession>
<organism evidence="2 3">
    <name type="scientific">Tichowtungia aerotolerans</name>
    <dbReference type="NCBI Taxonomy" id="2697043"/>
    <lineage>
        <taxon>Bacteria</taxon>
        <taxon>Pseudomonadati</taxon>
        <taxon>Kiritimatiellota</taxon>
        <taxon>Tichowtungiia</taxon>
        <taxon>Tichowtungiales</taxon>
        <taxon>Tichowtungiaceae</taxon>
        <taxon>Tichowtungia</taxon>
    </lineage>
</organism>
<protein>
    <submittedName>
        <fullName evidence="2">Uncharacterized protein</fullName>
    </submittedName>
</protein>
<dbReference type="RefSeq" id="WP_160629468.1">
    <property type="nucleotide sequence ID" value="NZ_CP047593.1"/>
</dbReference>
<dbReference type="KEGG" id="taer:GT409_12850"/>
<keyword evidence="3" id="KW-1185">Reference proteome</keyword>
<gene>
    <name evidence="2" type="ORF">GT409_12850</name>
</gene>